<comment type="caution">
    <text evidence="4">The sequence shown here is derived from an EMBL/GenBank/DDBJ whole genome shotgun (WGS) entry which is preliminary data.</text>
</comment>
<dbReference type="Pfam" id="PF01494">
    <property type="entry name" value="FAD_binding_3"/>
    <property type="match status" value="2"/>
</dbReference>
<dbReference type="Gene3D" id="3.50.50.60">
    <property type="entry name" value="FAD/NAD(P)-binding domain"/>
    <property type="match status" value="2"/>
</dbReference>
<evidence type="ECO:0000256" key="2">
    <source>
        <dbReference type="ARBA" id="ARBA00023033"/>
    </source>
</evidence>
<keyword evidence="1" id="KW-0560">Oxidoreductase</keyword>
<accession>A0A6I4TW78</accession>
<name>A0A6I4TW78_9SPHN</name>
<dbReference type="InterPro" id="IPR050493">
    <property type="entry name" value="FAD-dep_Monooxygenase_BioMet"/>
</dbReference>
<proteinExistence type="predicted"/>
<dbReference type="SUPFAM" id="SSF54373">
    <property type="entry name" value="FAD-linked reductases, C-terminal domain"/>
    <property type="match status" value="1"/>
</dbReference>
<dbReference type="PANTHER" id="PTHR13789:SF309">
    <property type="entry name" value="PUTATIVE (AFU_ORTHOLOGUE AFUA_6G14510)-RELATED"/>
    <property type="match status" value="1"/>
</dbReference>
<feature type="domain" description="FAD-binding" evidence="3">
    <location>
        <begin position="273"/>
        <end position="343"/>
    </location>
</feature>
<dbReference type="SUPFAM" id="SSF51905">
    <property type="entry name" value="FAD/NAD(P)-binding domain"/>
    <property type="match status" value="1"/>
</dbReference>
<feature type="domain" description="FAD-binding" evidence="3">
    <location>
        <begin position="9"/>
        <end position="61"/>
    </location>
</feature>
<dbReference type="PRINTS" id="PR00420">
    <property type="entry name" value="RNGMNOXGNASE"/>
</dbReference>
<keyword evidence="5" id="KW-1185">Reference proteome</keyword>
<dbReference type="EMBL" id="WTYJ01000002">
    <property type="protein sequence ID" value="MXO99510.1"/>
    <property type="molecule type" value="Genomic_DNA"/>
</dbReference>
<keyword evidence="2 4" id="KW-0503">Monooxygenase</keyword>
<dbReference type="Proteomes" id="UP000469430">
    <property type="component" value="Unassembled WGS sequence"/>
</dbReference>
<dbReference type="GO" id="GO:0071949">
    <property type="term" value="F:FAD binding"/>
    <property type="evidence" value="ECO:0007669"/>
    <property type="project" value="InterPro"/>
</dbReference>
<reference evidence="4 5" key="1">
    <citation type="submission" date="2019-12" db="EMBL/GenBank/DDBJ databases">
        <title>Genomic-based taxomic classification of the family Erythrobacteraceae.</title>
        <authorList>
            <person name="Xu L."/>
        </authorList>
    </citation>
    <scope>NUCLEOTIDE SEQUENCE [LARGE SCALE GENOMIC DNA]</scope>
    <source>
        <strain evidence="4 5">S36</strain>
    </source>
</reference>
<gene>
    <name evidence="4" type="ORF">GRI97_10970</name>
</gene>
<evidence type="ECO:0000259" key="3">
    <source>
        <dbReference type="Pfam" id="PF01494"/>
    </source>
</evidence>
<dbReference type="InterPro" id="IPR002938">
    <property type="entry name" value="FAD-bd"/>
</dbReference>
<dbReference type="AlphaFoldDB" id="A0A6I4TW78"/>
<dbReference type="InterPro" id="IPR036188">
    <property type="entry name" value="FAD/NAD-bd_sf"/>
</dbReference>
<protein>
    <submittedName>
        <fullName evidence="4">Monooxygenase</fullName>
    </submittedName>
</protein>
<dbReference type="GO" id="GO:0004497">
    <property type="term" value="F:monooxygenase activity"/>
    <property type="evidence" value="ECO:0007669"/>
    <property type="project" value="UniProtKB-KW"/>
</dbReference>
<evidence type="ECO:0000256" key="1">
    <source>
        <dbReference type="ARBA" id="ARBA00023002"/>
    </source>
</evidence>
<organism evidence="4 5">
    <name type="scientific">Croceibacterium xixiisoli</name>
    <dbReference type="NCBI Taxonomy" id="1476466"/>
    <lineage>
        <taxon>Bacteria</taxon>
        <taxon>Pseudomonadati</taxon>
        <taxon>Pseudomonadota</taxon>
        <taxon>Alphaproteobacteria</taxon>
        <taxon>Sphingomonadales</taxon>
        <taxon>Erythrobacteraceae</taxon>
        <taxon>Croceibacterium</taxon>
    </lineage>
</organism>
<evidence type="ECO:0000313" key="4">
    <source>
        <dbReference type="EMBL" id="MXO99510.1"/>
    </source>
</evidence>
<dbReference type="PANTHER" id="PTHR13789">
    <property type="entry name" value="MONOOXYGENASE"/>
    <property type="match status" value="1"/>
</dbReference>
<evidence type="ECO:0000313" key="5">
    <source>
        <dbReference type="Proteomes" id="UP000469430"/>
    </source>
</evidence>
<dbReference type="OrthoDB" id="5499180at2"/>
<sequence length="361" mass="38863">MNSASASSDILIVGGSLGGLMTGLALTRHGFSVTVLERSTDTDRTGAALQVGFGLLERLTGRPQAAEIMETGVQAWQSVHRGLCAAAEGAGIAIIRNARVTQTGQNADTAWALTQDGLRFEAEVLIGADGYQSVVRRQISPERPDAVFANYLAWVGFAEESELTARFPPHLEFLESGPYLLLGFPLTAADGSAQRGRRRVGWGWYDAGHNEILRRTGAVEGSLVRHSLRPGDMPDALFDDLARLARRNWPSPWREAILECIDRRAVLGTPVVEYVPDRLVSGRMALVGDAAHVCTPMTGNGFATAASDALALVQFLDSAALATDPVTALQAYEASRLPEVRRLGQSGQRISQDFVRNARGR</sequence>